<dbReference type="InterPro" id="IPR027266">
    <property type="entry name" value="TrmE/GcvT-like"/>
</dbReference>
<name>A0A239D6P6_9RHOB</name>
<dbReference type="RefSeq" id="WP_089231248.1">
    <property type="nucleotide sequence ID" value="NZ_FZOY01000001.1"/>
</dbReference>
<evidence type="ECO:0000313" key="1">
    <source>
        <dbReference type="EMBL" id="SNS27957.1"/>
    </source>
</evidence>
<dbReference type="Proteomes" id="UP000198426">
    <property type="component" value="Unassembled WGS sequence"/>
</dbReference>
<reference evidence="1 2" key="1">
    <citation type="submission" date="2017-06" db="EMBL/GenBank/DDBJ databases">
        <authorList>
            <person name="Kim H.J."/>
            <person name="Triplett B.A."/>
        </authorList>
    </citation>
    <scope>NUCLEOTIDE SEQUENCE [LARGE SCALE GENOMIC DNA]</scope>
    <source>
        <strain evidence="1 2">DSM 29339</strain>
    </source>
</reference>
<gene>
    <name evidence="1" type="ORF">SAMN05421757_101674</name>
</gene>
<dbReference type="Gene3D" id="3.30.1360.120">
    <property type="entry name" value="Probable tRNA modification gtpase trme, domain 1"/>
    <property type="match status" value="1"/>
</dbReference>
<organism evidence="1 2">
    <name type="scientific">Tropicimonas sediminicola</name>
    <dbReference type="NCBI Taxonomy" id="1031541"/>
    <lineage>
        <taxon>Bacteria</taxon>
        <taxon>Pseudomonadati</taxon>
        <taxon>Pseudomonadota</taxon>
        <taxon>Alphaproteobacteria</taxon>
        <taxon>Rhodobacterales</taxon>
        <taxon>Roseobacteraceae</taxon>
        <taxon>Tropicimonas</taxon>
    </lineage>
</organism>
<dbReference type="AlphaFoldDB" id="A0A239D6P6"/>
<dbReference type="OrthoDB" id="7356349at2"/>
<sequence length="187" mass="19391">MTDLTPITALGDSVPRVHTAGGYTLRENADLALASLAVARGVAAPAPFGLGLPDAGGLAVGEGGRSAFWTAPDQWMIAAEGMAETDFAASLLAEVPGGRVTEQTDGWTAFEIASEDAAQIESLLERLVNLPAAATAPGRATRTGLEHMSVFVLRRTDSHVTIIGMRTLAASLWHALETAVDRLGGTQ</sequence>
<evidence type="ECO:0000313" key="2">
    <source>
        <dbReference type="Proteomes" id="UP000198426"/>
    </source>
</evidence>
<keyword evidence="2" id="KW-1185">Reference proteome</keyword>
<accession>A0A239D6P6</accession>
<dbReference type="EMBL" id="FZOY01000001">
    <property type="protein sequence ID" value="SNS27957.1"/>
    <property type="molecule type" value="Genomic_DNA"/>
</dbReference>
<proteinExistence type="predicted"/>
<protein>
    <submittedName>
        <fullName evidence="1">Sarcosine oxidase subunit gamma</fullName>
    </submittedName>
</protein>